<dbReference type="RefSeq" id="WP_161257062.1">
    <property type="nucleotide sequence ID" value="NZ_WXEY01000005.1"/>
</dbReference>
<dbReference type="PANTHER" id="PTHR43861">
    <property type="entry name" value="TRANS-ACONITATE 2-METHYLTRANSFERASE-RELATED"/>
    <property type="match status" value="1"/>
</dbReference>
<name>A0A845L1K9_9FIRM</name>
<feature type="domain" description="Methyltransferase type 11" evidence="1">
    <location>
        <begin position="136"/>
        <end position="230"/>
    </location>
</feature>
<sequence length="371" mass="42723">MKRNMHIHLNDPRNGEKLKLYSDGEANDKVEQGLLEAPDGYCYPVVGGVPRFLSGFYKEDEITKDVIASQDGRLTSIHDEEVKATRGTFSDKWTRFKNYGFEEKHREFLLGWYVKKLGLDSVDQLKDFYVSQERILEVGPGSGFNTRFMAEQTGGTVMAADLSEAAITTYENTRDLDNVFVVQADLMELPFPDEYFTFIIADGVLHHTPSTKRGVERLYGKLAPGGSFFFYVYKKMGPVREFCDAYIREQFVKLTTEECYKACEPLTDLGRELSRLNAKITLDKPIDILGIPAGTHDVQRLFYYSIAKCFWNEAFDYETNNMVNYDWYHPHFAWKHTEQEIAGWLEELGCKEYKFNDANPNGISVLLKKPR</sequence>
<dbReference type="OrthoDB" id="9804312at2"/>
<evidence type="ECO:0000259" key="1">
    <source>
        <dbReference type="Pfam" id="PF08241"/>
    </source>
</evidence>
<evidence type="ECO:0000313" key="3">
    <source>
        <dbReference type="Proteomes" id="UP000463470"/>
    </source>
</evidence>
<dbReference type="Proteomes" id="UP000463470">
    <property type="component" value="Unassembled WGS sequence"/>
</dbReference>
<keyword evidence="2" id="KW-0489">Methyltransferase</keyword>
<reference evidence="2 3" key="1">
    <citation type="submission" date="2020-01" db="EMBL/GenBank/DDBJ databases">
        <title>Whole-genome sequence of Heliobacterium undosum DSM 13378.</title>
        <authorList>
            <person name="Kyndt J.A."/>
            <person name="Meyer T.E."/>
        </authorList>
    </citation>
    <scope>NUCLEOTIDE SEQUENCE [LARGE SCALE GENOMIC DNA]</scope>
    <source>
        <strain evidence="2 3">DSM 13378</strain>
    </source>
</reference>
<protein>
    <submittedName>
        <fullName evidence="2">Methyltransferase domain-containing protein</fullName>
    </submittedName>
</protein>
<dbReference type="GO" id="GO:0008757">
    <property type="term" value="F:S-adenosylmethionine-dependent methyltransferase activity"/>
    <property type="evidence" value="ECO:0007669"/>
    <property type="project" value="InterPro"/>
</dbReference>
<evidence type="ECO:0000313" key="2">
    <source>
        <dbReference type="EMBL" id="MZP29506.1"/>
    </source>
</evidence>
<dbReference type="Gene3D" id="3.40.50.150">
    <property type="entry name" value="Vaccinia Virus protein VP39"/>
    <property type="match status" value="1"/>
</dbReference>
<gene>
    <name evidence="2" type="ORF">GTO91_07275</name>
</gene>
<keyword evidence="3" id="KW-1185">Reference proteome</keyword>
<dbReference type="EMBL" id="WXEY01000005">
    <property type="protein sequence ID" value="MZP29506.1"/>
    <property type="molecule type" value="Genomic_DNA"/>
</dbReference>
<dbReference type="GO" id="GO:0032259">
    <property type="term" value="P:methylation"/>
    <property type="evidence" value="ECO:0007669"/>
    <property type="project" value="UniProtKB-KW"/>
</dbReference>
<keyword evidence="2" id="KW-0808">Transferase</keyword>
<dbReference type="SUPFAM" id="SSF53335">
    <property type="entry name" value="S-adenosyl-L-methionine-dependent methyltransferases"/>
    <property type="match status" value="1"/>
</dbReference>
<dbReference type="InterPro" id="IPR013216">
    <property type="entry name" value="Methyltransf_11"/>
</dbReference>
<dbReference type="InterPro" id="IPR029063">
    <property type="entry name" value="SAM-dependent_MTases_sf"/>
</dbReference>
<dbReference type="Pfam" id="PF08241">
    <property type="entry name" value="Methyltransf_11"/>
    <property type="match status" value="1"/>
</dbReference>
<accession>A0A845L1K9</accession>
<dbReference type="AlphaFoldDB" id="A0A845L1K9"/>
<dbReference type="CDD" id="cd02440">
    <property type="entry name" value="AdoMet_MTases"/>
    <property type="match status" value="1"/>
</dbReference>
<proteinExistence type="predicted"/>
<organism evidence="2 3">
    <name type="scientific">Heliomicrobium undosum</name>
    <dbReference type="NCBI Taxonomy" id="121734"/>
    <lineage>
        <taxon>Bacteria</taxon>
        <taxon>Bacillati</taxon>
        <taxon>Bacillota</taxon>
        <taxon>Clostridia</taxon>
        <taxon>Eubacteriales</taxon>
        <taxon>Heliobacteriaceae</taxon>
        <taxon>Heliomicrobium</taxon>
    </lineage>
</organism>
<comment type="caution">
    <text evidence="2">The sequence shown here is derived from an EMBL/GenBank/DDBJ whole genome shotgun (WGS) entry which is preliminary data.</text>
</comment>